<dbReference type="InterPro" id="IPR009044">
    <property type="entry name" value="ssDNA-bd_transcriptional_reg"/>
</dbReference>
<dbReference type="GO" id="GO:0003713">
    <property type="term" value="F:transcription coactivator activity"/>
    <property type="evidence" value="ECO:0007669"/>
    <property type="project" value="InterPro"/>
</dbReference>
<dbReference type="Gene3D" id="2.30.31.10">
    <property type="entry name" value="Transcriptional Coactivator Pc4, Chain A"/>
    <property type="match status" value="1"/>
</dbReference>
<keyword evidence="10" id="KW-1185">Reference proteome</keyword>
<evidence type="ECO:0000313" key="10">
    <source>
        <dbReference type="Proteomes" id="UP000039865"/>
    </source>
</evidence>
<name>A0A078BAJ3_STYLE</name>
<evidence type="ECO:0000256" key="4">
    <source>
        <dbReference type="ARBA" id="ARBA00023125"/>
    </source>
</evidence>
<feature type="compositionally biased region" description="Basic residues" evidence="7">
    <location>
        <begin position="7"/>
        <end position="26"/>
    </location>
</feature>
<keyword evidence="6" id="KW-0539">Nucleus</keyword>
<dbReference type="InterPro" id="IPR003173">
    <property type="entry name" value="PC4_C"/>
</dbReference>
<dbReference type="PANTHER" id="PTHR13215">
    <property type="entry name" value="RNA POLYMERASE II TRANSCRIPTIONAL COACTIVATOR"/>
    <property type="match status" value="1"/>
</dbReference>
<evidence type="ECO:0000256" key="5">
    <source>
        <dbReference type="ARBA" id="ARBA00023163"/>
    </source>
</evidence>
<dbReference type="InterPro" id="IPR045125">
    <property type="entry name" value="Sub1/Tcp4-like"/>
</dbReference>
<dbReference type="SUPFAM" id="SSF54447">
    <property type="entry name" value="ssDNA-binding transcriptional regulator domain"/>
    <property type="match status" value="1"/>
</dbReference>
<keyword evidence="4" id="KW-0238">DNA-binding</keyword>
<dbReference type="InParanoid" id="A0A078BAJ3"/>
<evidence type="ECO:0000256" key="6">
    <source>
        <dbReference type="ARBA" id="ARBA00023242"/>
    </source>
</evidence>
<dbReference type="EMBL" id="CCKQ01018320">
    <property type="protein sequence ID" value="CDW90277.1"/>
    <property type="molecule type" value="Genomic_DNA"/>
</dbReference>
<feature type="domain" description="Transcriptional coactivator p15 (PC4) C-terminal" evidence="8">
    <location>
        <begin position="130"/>
        <end position="180"/>
    </location>
</feature>
<comment type="similarity">
    <text evidence="2">Belongs to the transcriptional coactivator PC4 family.</text>
</comment>
<reference evidence="9 10" key="1">
    <citation type="submission" date="2014-06" db="EMBL/GenBank/DDBJ databases">
        <authorList>
            <person name="Swart Estienne"/>
        </authorList>
    </citation>
    <scope>NUCLEOTIDE SEQUENCE [LARGE SCALE GENOMIC DNA]</scope>
    <source>
        <strain evidence="9 10">130c</strain>
    </source>
</reference>
<evidence type="ECO:0000256" key="2">
    <source>
        <dbReference type="ARBA" id="ARBA00009001"/>
    </source>
</evidence>
<organism evidence="9 10">
    <name type="scientific">Stylonychia lemnae</name>
    <name type="common">Ciliate</name>
    <dbReference type="NCBI Taxonomy" id="5949"/>
    <lineage>
        <taxon>Eukaryota</taxon>
        <taxon>Sar</taxon>
        <taxon>Alveolata</taxon>
        <taxon>Ciliophora</taxon>
        <taxon>Intramacronucleata</taxon>
        <taxon>Spirotrichea</taxon>
        <taxon>Stichotrichia</taxon>
        <taxon>Sporadotrichida</taxon>
        <taxon>Oxytrichidae</taxon>
        <taxon>Stylonychinae</taxon>
        <taxon>Stylonychia</taxon>
    </lineage>
</organism>
<dbReference type="OMA" id="DEMTEYK"/>
<keyword evidence="3" id="KW-0805">Transcription regulation</keyword>
<dbReference type="GO" id="GO:0060261">
    <property type="term" value="P:positive regulation of transcription initiation by RNA polymerase II"/>
    <property type="evidence" value="ECO:0007669"/>
    <property type="project" value="InterPro"/>
</dbReference>
<dbReference type="GO" id="GO:0003677">
    <property type="term" value="F:DNA binding"/>
    <property type="evidence" value="ECO:0007669"/>
    <property type="project" value="UniProtKB-KW"/>
</dbReference>
<accession>A0A078BAJ3</accession>
<evidence type="ECO:0000256" key="7">
    <source>
        <dbReference type="SAM" id="MobiDB-lite"/>
    </source>
</evidence>
<dbReference type="GO" id="GO:0005634">
    <property type="term" value="C:nucleus"/>
    <property type="evidence" value="ECO:0007669"/>
    <property type="project" value="UniProtKB-SubCell"/>
</dbReference>
<evidence type="ECO:0000256" key="3">
    <source>
        <dbReference type="ARBA" id="ARBA00023015"/>
    </source>
</evidence>
<dbReference type="AlphaFoldDB" id="A0A078BAJ3"/>
<feature type="compositionally biased region" description="Basic and acidic residues" evidence="7">
    <location>
        <begin position="27"/>
        <end position="90"/>
    </location>
</feature>
<protein>
    <submittedName>
        <fullName evidence="9">Rna polymerase ii transcriptional coactivator</fullName>
    </submittedName>
</protein>
<comment type="subcellular location">
    <subcellularLocation>
        <location evidence="1">Nucleus</location>
    </subcellularLocation>
</comment>
<sequence length="193" mass="22751">MEGSKHNEKKHHKKDKKSKKDKKKRRDRESDKLDLDVLSESELKDQIKKLLQEQNKDKTPQQSNPERKRDLKQVEKHAKIEQKQARKNDSSIESSVQGDSDDDIRGTKASNNQSNQKFEFVKDKEGSIIFDLNQKKKIIIKKFKGVKYIDFRETYDKNGELAFTPKGISMTIEMWEKLKDMIPTLDQQLKNFK</sequence>
<feature type="compositionally biased region" description="Polar residues" evidence="7">
    <location>
        <begin position="108"/>
        <end position="117"/>
    </location>
</feature>
<keyword evidence="5" id="KW-0804">Transcription</keyword>
<feature type="region of interest" description="Disordered" evidence="7">
    <location>
        <begin position="1"/>
        <end position="118"/>
    </location>
</feature>
<dbReference type="Pfam" id="PF02229">
    <property type="entry name" value="PC4"/>
    <property type="match status" value="1"/>
</dbReference>
<proteinExistence type="inferred from homology"/>
<gene>
    <name evidence="9" type="primary">Contig10298.g10986</name>
    <name evidence="9" type="ORF">STYLEM_19419</name>
</gene>
<dbReference type="OrthoDB" id="309458at2759"/>
<evidence type="ECO:0000313" key="9">
    <source>
        <dbReference type="EMBL" id="CDW90277.1"/>
    </source>
</evidence>
<dbReference type="Proteomes" id="UP000039865">
    <property type="component" value="Unassembled WGS sequence"/>
</dbReference>
<evidence type="ECO:0000259" key="8">
    <source>
        <dbReference type="Pfam" id="PF02229"/>
    </source>
</evidence>
<evidence type="ECO:0000256" key="1">
    <source>
        <dbReference type="ARBA" id="ARBA00004123"/>
    </source>
</evidence>